<proteinExistence type="predicted"/>
<organism evidence="2 3">
    <name type="scientific">Flavonifractor plautii</name>
    <name type="common">Fusobacterium plautii</name>
    <dbReference type="NCBI Taxonomy" id="292800"/>
    <lineage>
        <taxon>Bacteria</taxon>
        <taxon>Bacillati</taxon>
        <taxon>Bacillota</taxon>
        <taxon>Clostridia</taxon>
        <taxon>Eubacteriales</taxon>
        <taxon>Oscillospiraceae</taxon>
        <taxon>Flavonifractor</taxon>
    </lineage>
</organism>
<dbReference type="Proteomes" id="UP000434475">
    <property type="component" value="Unassembled WGS sequence"/>
</dbReference>
<dbReference type="RefSeq" id="WP_172697165.1">
    <property type="nucleotide sequence ID" value="NZ_WKPR01000003.1"/>
</dbReference>
<dbReference type="SUPFAM" id="SSF54001">
    <property type="entry name" value="Cysteine proteinases"/>
    <property type="match status" value="1"/>
</dbReference>
<gene>
    <name evidence="2" type="ORF">GKE97_02580</name>
</gene>
<accession>A0A6I2QX91</accession>
<reference evidence="2 3" key="1">
    <citation type="journal article" date="2019" name="Nat. Med.">
        <title>A library of human gut bacterial isolates paired with longitudinal multiomics data enables mechanistic microbiome research.</title>
        <authorList>
            <person name="Poyet M."/>
            <person name="Groussin M."/>
            <person name="Gibbons S.M."/>
            <person name="Avila-Pacheco J."/>
            <person name="Jiang X."/>
            <person name="Kearney S.M."/>
            <person name="Perrotta A.R."/>
            <person name="Berdy B."/>
            <person name="Zhao S."/>
            <person name="Lieberman T.D."/>
            <person name="Swanson P.K."/>
            <person name="Smith M."/>
            <person name="Roesemann S."/>
            <person name="Alexander J.E."/>
            <person name="Rich S.A."/>
            <person name="Livny J."/>
            <person name="Vlamakis H."/>
            <person name="Clish C."/>
            <person name="Bullock K."/>
            <person name="Deik A."/>
            <person name="Scott J."/>
            <person name="Pierce K.A."/>
            <person name="Xavier R.J."/>
            <person name="Alm E.J."/>
        </authorList>
    </citation>
    <scope>NUCLEOTIDE SEQUENCE [LARGE SCALE GENOMIC DNA]</scope>
    <source>
        <strain evidence="2 3">BIOML-A2</strain>
    </source>
</reference>
<evidence type="ECO:0000313" key="3">
    <source>
        <dbReference type="Proteomes" id="UP000434475"/>
    </source>
</evidence>
<comment type="caution">
    <text evidence="2">The sequence shown here is derived from an EMBL/GenBank/DDBJ whole genome shotgun (WGS) entry which is preliminary data.</text>
</comment>
<dbReference type="Pfam" id="PF05257">
    <property type="entry name" value="CHAP"/>
    <property type="match status" value="1"/>
</dbReference>
<dbReference type="AlphaFoldDB" id="A0A6I2QX91"/>
<dbReference type="InterPro" id="IPR007921">
    <property type="entry name" value="CHAP_dom"/>
</dbReference>
<dbReference type="EMBL" id="WKPR01000003">
    <property type="protein sequence ID" value="MSB18399.1"/>
    <property type="molecule type" value="Genomic_DNA"/>
</dbReference>
<protein>
    <submittedName>
        <fullName evidence="2">CHAP domain-containing protein</fullName>
    </submittedName>
</protein>
<dbReference type="Gene3D" id="3.90.1720.10">
    <property type="entry name" value="endopeptidase domain like (from Nostoc punctiforme)"/>
    <property type="match status" value="1"/>
</dbReference>
<feature type="domain" description="Peptidase C51" evidence="1">
    <location>
        <begin position="52"/>
        <end position="142"/>
    </location>
</feature>
<dbReference type="InterPro" id="IPR038765">
    <property type="entry name" value="Papain-like_cys_pep_sf"/>
</dbReference>
<name>A0A6I2QX91_FLAPL</name>
<evidence type="ECO:0000313" key="2">
    <source>
        <dbReference type="EMBL" id="MSB18399.1"/>
    </source>
</evidence>
<evidence type="ECO:0000259" key="1">
    <source>
        <dbReference type="Pfam" id="PF05257"/>
    </source>
</evidence>
<sequence length="256" mass="28781">MTETELRNKVVNVMQGWLGWSEKNGKFKDIIDLYNTQRPLPRGYAVQYDDEWCATTVTAAGMAAGLHDIIFGECSCSKMIELYRAAGRWEENDAYRPEPGDIIMYYWKDGSNYATTDCTAAPNHVGIVEKVAGSTITVIEGNKGEAVARRTLAVNGRYIRGFCLPDYAGKAEEDDMDQTKFNQMFREAMTAYRKELQDNDCGDYSEAARKWATETGLIAGNGTTINGLPNYMWQDLTTREQLIVVLFRFAQTHGLA</sequence>